<dbReference type="Proteomes" id="UP000287746">
    <property type="component" value="Unassembled WGS sequence"/>
</dbReference>
<name>A0A430FZR5_9SPHN</name>
<sequence>METLVVGTTGPCARRRTRVRAIPSPCRFPALLKEGCVGAKQVGAISDEERQALELEYREHAGWLRSTARRHTGSSDAADDLVQAAFERAARYPSEKRNTRPLLHRILRNLIKDRFRSKSREAKGLAAFLDLGATVIADADQAETLLLRDIIVSMPKPLRDVFVLARFTPLSRPEIALRLGISGKTVEWRLARALEYCVRRLAE</sequence>
<dbReference type="InterPro" id="IPR013324">
    <property type="entry name" value="RNA_pol_sigma_r3/r4-like"/>
</dbReference>
<dbReference type="SUPFAM" id="SSF88659">
    <property type="entry name" value="Sigma3 and sigma4 domains of RNA polymerase sigma factors"/>
    <property type="match status" value="1"/>
</dbReference>
<dbReference type="InterPro" id="IPR039425">
    <property type="entry name" value="RNA_pol_sigma-70-like"/>
</dbReference>
<keyword evidence="3" id="KW-0731">Sigma factor</keyword>
<protein>
    <submittedName>
        <fullName evidence="7">RNA polymerase sigma factor</fullName>
    </submittedName>
</protein>
<evidence type="ECO:0000256" key="4">
    <source>
        <dbReference type="ARBA" id="ARBA00023163"/>
    </source>
</evidence>
<dbReference type="GO" id="GO:0016987">
    <property type="term" value="F:sigma factor activity"/>
    <property type="evidence" value="ECO:0007669"/>
    <property type="project" value="UniProtKB-KW"/>
</dbReference>
<dbReference type="GO" id="GO:0006352">
    <property type="term" value="P:DNA-templated transcription initiation"/>
    <property type="evidence" value="ECO:0007669"/>
    <property type="project" value="InterPro"/>
</dbReference>
<dbReference type="SUPFAM" id="SSF88946">
    <property type="entry name" value="Sigma2 domain of RNA polymerase sigma factors"/>
    <property type="match status" value="1"/>
</dbReference>
<evidence type="ECO:0000313" key="7">
    <source>
        <dbReference type="EMBL" id="RSY79357.1"/>
    </source>
</evidence>
<keyword evidence="2" id="KW-0805">Transcription regulation</keyword>
<dbReference type="Pfam" id="PF08281">
    <property type="entry name" value="Sigma70_r4_2"/>
    <property type="match status" value="1"/>
</dbReference>
<evidence type="ECO:0000313" key="8">
    <source>
        <dbReference type="Proteomes" id="UP000287746"/>
    </source>
</evidence>
<dbReference type="EMBL" id="QQYZ01000020">
    <property type="protein sequence ID" value="RSY79357.1"/>
    <property type="molecule type" value="Genomic_DNA"/>
</dbReference>
<feature type="domain" description="RNA polymerase sigma factor 70 region 4 type 2" evidence="6">
    <location>
        <begin position="146"/>
        <end position="197"/>
    </location>
</feature>
<dbReference type="InterPro" id="IPR013249">
    <property type="entry name" value="RNA_pol_sigma70_r4_t2"/>
</dbReference>
<dbReference type="PANTHER" id="PTHR43133">
    <property type="entry name" value="RNA POLYMERASE ECF-TYPE SIGMA FACTO"/>
    <property type="match status" value="1"/>
</dbReference>
<comment type="similarity">
    <text evidence="1">Belongs to the sigma-70 factor family. ECF subfamily.</text>
</comment>
<dbReference type="Pfam" id="PF04542">
    <property type="entry name" value="Sigma70_r2"/>
    <property type="match status" value="1"/>
</dbReference>
<dbReference type="InterPro" id="IPR036388">
    <property type="entry name" value="WH-like_DNA-bd_sf"/>
</dbReference>
<evidence type="ECO:0000256" key="1">
    <source>
        <dbReference type="ARBA" id="ARBA00010641"/>
    </source>
</evidence>
<evidence type="ECO:0000259" key="6">
    <source>
        <dbReference type="Pfam" id="PF08281"/>
    </source>
</evidence>
<dbReference type="PANTHER" id="PTHR43133:SF63">
    <property type="entry name" value="RNA POLYMERASE SIGMA FACTOR FECI-RELATED"/>
    <property type="match status" value="1"/>
</dbReference>
<dbReference type="AlphaFoldDB" id="A0A430FZR5"/>
<evidence type="ECO:0000256" key="3">
    <source>
        <dbReference type="ARBA" id="ARBA00023082"/>
    </source>
</evidence>
<comment type="caution">
    <text evidence="7">The sequence shown here is derived from an EMBL/GenBank/DDBJ whole genome shotgun (WGS) entry which is preliminary data.</text>
</comment>
<dbReference type="InterPro" id="IPR007627">
    <property type="entry name" value="RNA_pol_sigma70_r2"/>
</dbReference>
<dbReference type="Gene3D" id="1.10.1740.10">
    <property type="match status" value="1"/>
</dbReference>
<evidence type="ECO:0000256" key="2">
    <source>
        <dbReference type="ARBA" id="ARBA00023015"/>
    </source>
</evidence>
<dbReference type="InterPro" id="IPR013325">
    <property type="entry name" value="RNA_pol_sigma_r2"/>
</dbReference>
<organism evidence="7 8">
    <name type="scientific">Sphingomonas koreensis</name>
    <dbReference type="NCBI Taxonomy" id="93064"/>
    <lineage>
        <taxon>Bacteria</taxon>
        <taxon>Pseudomonadati</taxon>
        <taxon>Pseudomonadota</taxon>
        <taxon>Alphaproteobacteria</taxon>
        <taxon>Sphingomonadales</taxon>
        <taxon>Sphingomonadaceae</taxon>
        <taxon>Sphingomonas</taxon>
    </lineage>
</organism>
<gene>
    <name evidence="7" type="ORF">DAH66_17480</name>
</gene>
<dbReference type="InterPro" id="IPR014284">
    <property type="entry name" value="RNA_pol_sigma-70_dom"/>
</dbReference>
<dbReference type="Gene3D" id="1.10.10.10">
    <property type="entry name" value="Winged helix-like DNA-binding domain superfamily/Winged helix DNA-binding domain"/>
    <property type="match status" value="1"/>
</dbReference>
<accession>A0A430FZR5</accession>
<dbReference type="GO" id="GO:0003677">
    <property type="term" value="F:DNA binding"/>
    <property type="evidence" value="ECO:0007669"/>
    <property type="project" value="InterPro"/>
</dbReference>
<dbReference type="NCBIfam" id="TIGR02937">
    <property type="entry name" value="sigma70-ECF"/>
    <property type="match status" value="1"/>
</dbReference>
<proteinExistence type="inferred from homology"/>
<evidence type="ECO:0000259" key="5">
    <source>
        <dbReference type="Pfam" id="PF04542"/>
    </source>
</evidence>
<reference evidence="7 8" key="1">
    <citation type="submission" date="2018-07" db="EMBL/GenBank/DDBJ databases">
        <title>Genomic and Epidemiologic Investigation of an Indolent Hospital Outbreak.</title>
        <authorList>
            <person name="Johnson R.C."/>
            <person name="Deming C."/>
            <person name="Conlan S."/>
            <person name="Zellmer C.J."/>
            <person name="Michelin A.V."/>
            <person name="Lee-Lin S."/>
            <person name="Thomas P.J."/>
            <person name="Park M."/>
            <person name="Weingarten R.A."/>
            <person name="Less J."/>
            <person name="Dekker J.P."/>
            <person name="Frank K.M."/>
            <person name="Musser K.A."/>
            <person name="Mcquiston J.R."/>
            <person name="Henderson D.K."/>
            <person name="Lau A.F."/>
            <person name="Palmore T.N."/>
            <person name="Segre J.A."/>
        </authorList>
    </citation>
    <scope>NUCLEOTIDE SEQUENCE [LARGE SCALE GENOMIC DNA]</scope>
    <source>
        <strain evidence="7 8">SK-CDC1_0717</strain>
    </source>
</reference>
<feature type="domain" description="RNA polymerase sigma-70 region 2" evidence="5">
    <location>
        <begin position="57"/>
        <end position="120"/>
    </location>
</feature>
<keyword evidence="4" id="KW-0804">Transcription</keyword>